<proteinExistence type="predicted"/>
<dbReference type="Proteomes" id="UP001149165">
    <property type="component" value="Unassembled WGS sequence"/>
</dbReference>
<reference evidence="1" key="1">
    <citation type="submission" date="2022-11" db="EMBL/GenBank/DDBJ databases">
        <authorList>
            <person name="Petersen C."/>
        </authorList>
    </citation>
    <scope>NUCLEOTIDE SEQUENCE</scope>
    <source>
        <strain evidence="1">IBT 30069</strain>
    </source>
</reference>
<comment type="caution">
    <text evidence="1">The sequence shown here is derived from an EMBL/GenBank/DDBJ whole genome shotgun (WGS) entry which is preliminary data.</text>
</comment>
<dbReference type="AlphaFoldDB" id="A0A9W9GDS1"/>
<accession>A0A9W9GDS1</accession>
<keyword evidence="2" id="KW-1185">Reference proteome</keyword>
<gene>
    <name evidence="1" type="ORF">N7456_001123</name>
</gene>
<dbReference type="OrthoDB" id="4222821at2759"/>
<protein>
    <submittedName>
        <fullName evidence="1">Uncharacterized protein</fullName>
    </submittedName>
</protein>
<evidence type="ECO:0000313" key="1">
    <source>
        <dbReference type="EMBL" id="KAJ5116775.1"/>
    </source>
</evidence>
<organism evidence="1 2">
    <name type="scientific">Penicillium angulare</name>
    <dbReference type="NCBI Taxonomy" id="116970"/>
    <lineage>
        <taxon>Eukaryota</taxon>
        <taxon>Fungi</taxon>
        <taxon>Dikarya</taxon>
        <taxon>Ascomycota</taxon>
        <taxon>Pezizomycotina</taxon>
        <taxon>Eurotiomycetes</taxon>
        <taxon>Eurotiomycetidae</taxon>
        <taxon>Eurotiales</taxon>
        <taxon>Aspergillaceae</taxon>
        <taxon>Penicillium</taxon>
    </lineage>
</organism>
<dbReference type="EMBL" id="JAPQKH010000001">
    <property type="protein sequence ID" value="KAJ5116775.1"/>
    <property type="molecule type" value="Genomic_DNA"/>
</dbReference>
<evidence type="ECO:0000313" key="2">
    <source>
        <dbReference type="Proteomes" id="UP001149165"/>
    </source>
</evidence>
<reference evidence="1" key="2">
    <citation type="journal article" date="2023" name="IMA Fungus">
        <title>Comparative genomic study of the Penicillium genus elucidates a diverse pangenome and 15 lateral gene transfer events.</title>
        <authorList>
            <person name="Petersen C."/>
            <person name="Sorensen T."/>
            <person name="Nielsen M.R."/>
            <person name="Sondergaard T.E."/>
            <person name="Sorensen J.L."/>
            <person name="Fitzpatrick D.A."/>
            <person name="Frisvad J.C."/>
            <person name="Nielsen K.L."/>
        </authorList>
    </citation>
    <scope>NUCLEOTIDE SEQUENCE</scope>
    <source>
        <strain evidence="1">IBT 30069</strain>
    </source>
</reference>
<name>A0A9W9GDS1_9EURO</name>
<sequence length="200" mass="21937">MRDEDNNEIQYILQNDNPGGHTQIFNNNVHFVPQENVNLNLAGVGALHHPSQWNEKIHSSHGYTLFSSQSVLSERGLTTKIILGLALELHERLESLETMQRRQGGTFQVLDRYPIGSVLHLSQKFGDVAIATRKARSDEDDVAFSHKNSYIQTPNSGQSSESSPAAVASSLCPDNSAILILLSCFGAAMPGREVGQGTWP</sequence>